<dbReference type="OrthoDB" id="5863732at2759"/>
<comment type="similarity">
    <text evidence="2">Belongs to the peptidase M13 family.</text>
</comment>
<proteinExistence type="inferred from homology"/>
<evidence type="ECO:0000256" key="5">
    <source>
        <dbReference type="ARBA" id="ARBA00022801"/>
    </source>
</evidence>
<dbReference type="OMA" id="ESTEFAR"/>
<dbReference type="GO" id="GO:0016485">
    <property type="term" value="P:protein processing"/>
    <property type="evidence" value="ECO:0007669"/>
    <property type="project" value="TreeGrafter"/>
</dbReference>
<dbReference type="InterPro" id="IPR018497">
    <property type="entry name" value="Peptidase_M13_C"/>
</dbReference>
<dbReference type="Pfam" id="PF01431">
    <property type="entry name" value="Peptidase_M13"/>
    <property type="match status" value="1"/>
</dbReference>
<evidence type="ECO:0000313" key="11">
    <source>
        <dbReference type="Proteomes" id="UP000008281"/>
    </source>
</evidence>
<dbReference type="InterPro" id="IPR024079">
    <property type="entry name" value="MetalloPept_cat_dom_sf"/>
</dbReference>
<keyword evidence="3" id="KW-0645">Protease</keyword>
<name>E3NK62_CAERE</name>
<evidence type="ECO:0000256" key="4">
    <source>
        <dbReference type="ARBA" id="ARBA00022723"/>
    </source>
</evidence>
<feature type="domain" description="Peptidase M13 N-terminal" evidence="9">
    <location>
        <begin position="72"/>
        <end position="427"/>
    </location>
</feature>
<dbReference type="Gene3D" id="1.10.1380.10">
    <property type="entry name" value="Neutral endopeptidase , domain2"/>
    <property type="match status" value="1"/>
</dbReference>
<dbReference type="InterPro" id="IPR042089">
    <property type="entry name" value="Peptidase_M13_dom_2"/>
</dbReference>
<evidence type="ECO:0008006" key="12">
    <source>
        <dbReference type="Google" id="ProtNLM"/>
    </source>
</evidence>
<evidence type="ECO:0000259" key="8">
    <source>
        <dbReference type="Pfam" id="PF01431"/>
    </source>
</evidence>
<keyword evidence="7" id="KW-0482">Metalloprotease</keyword>
<dbReference type="PANTHER" id="PTHR11733">
    <property type="entry name" value="ZINC METALLOPROTEASE FAMILY M13 NEPRILYSIN-RELATED"/>
    <property type="match status" value="1"/>
</dbReference>
<feature type="domain" description="Peptidase M13 C-terminal" evidence="8">
    <location>
        <begin position="487"/>
        <end position="689"/>
    </location>
</feature>
<dbReference type="EMBL" id="DS268783">
    <property type="protein sequence ID" value="EFP01898.1"/>
    <property type="molecule type" value="Genomic_DNA"/>
</dbReference>
<evidence type="ECO:0000259" key="9">
    <source>
        <dbReference type="Pfam" id="PF05649"/>
    </source>
</evidence>
<protein>
    <recommendedName>
        <fullName evidence="12">Peptidase M13 C-terminal domain-containing protein</fullName>
    </recommendedName>
</protein>
<dbReference type="AlphaFoldDB" id="E3NK62"/>
<dbReference type="eggNOG" id="KOG3624">
    <property type="taxonomic scope" value="Eukaryota"/>
</dbReference>
<keyword evidence="6" id="KW-0862">Zinc</keyword>
<sequence>MYEKGNPMKILTIILLWLFALYTVLLVLKDSDEESSRPSFPPVKLYDDVCKSPECITLAHHLHNWRDISVDPCQDFYRAACGKYTEESLAEGGRLNKKIYMVVQLVQDFLHKNLPSSSKSENAMALFYRKCEEQKFLNATEVRINNSKEMLQMIKRIGSWPVVDSDWKESGFELNELLSNMASLGFHHFGIFNVKPMSNFLIIDQDSSRFSRSPADIEKLIVNILENNGIKPDPQSIQTDVKNILNFDKELAGVKSSPLSYLPLSKLQQNISNVDFEKMIRSYMNPKRSQENWESMRNKTFVKVSSYFFNKTRNIDTILKTTPKRTLANYLILRFIISLFDLPLSQTTNVKFNECALKVVSWFPLPSIRIFVRNYFEKGNLKIASNMVEDLKKSLLEVFEESTWLQDTTKQRAKKKVEMMRKVVGYPKVFEAPGALDKFFESLNLSENDSYFTIRAKVAQFSYQHQLDYIASLLPMDPDFRTVGARAYYKPGENLLLLSPGILDDPFIDSTFPKYAKIASIGQLIGHEIGHGFDPTGRGFDENGFKKDWWTPEDSAEYDKRTQCLIDKFNEYDDPVYRRNLNGNVTIGEIAADAIGIDLSWRIFKKVDLSKEPSIFGFEDENPDKLFFHLTALNWCSSKETMPLAQRLTEPHPTDIFRVNGIFSNFKQFAKAFNCPVGSPMNPKKKCELF</sequence>
<gene>
    <name evidence="10" type="ORF">CRE_12371</name>
</gene>
<dbReference type="SUPFAM" id="SSF55486">
    <property type="entry name" value="Metalloproteases ('zincins'), catalytic domain"/>
    <property type="match status" value="1"/>
</dbReference>
<dbReference type="InParanoid" id="E3NK62"/>
<accession>E3NK62</accession>
<evidence type="ECO:0000256" key="6">
    <source>
        <dbReference type="ARBA" id="ARBA00022833"/>
    </source>
</evidence>
<evidence type="ECO:0000313" key="10">
    <source>
        <dbReference type="EMBL" id="EFP01898.1"/>
    </source>
</evidence>
<dbReference type="Pfam" id="PF05649">
    <property type="entry name" value="Peptidase_M13_N"/>
    <property type="match status" value="1"/>
</dbReference>
<dbReference type="HOGENOM" id="CLU_006187_5_0_1"/>
<dbReference type="GO" id="GO:0046872">
    <property type="term" value="F:metal ion binding"/>
    <property type="evidence" value="ECO:0007669"/>
    <property type="project" value="UniProtKB-KW"/>
</dbReference>
<dbReference type="CDD" id="cd08662">
    <property type="entry name" value="M13"/>
    <property type="match status" value="1"/>
</dbReference>
<evidence type="ECO:0000256" key="2">
    <source>
        <dbReference type="ARBA" id="ARBA00007357"/>
    </source>
</evidence>
<dbReference type="PANTHER" id="PTHR11733:SF7">
    <property type="entry name" value="NEPRILYSIN METALLOPEPTIDASE FAMILY-RELATED"/>
    <property type="match status" value="1"/>
</dbReference>
<keyword evidence="4" id="KW-0479">Metal-binding</keyword>
<dbReference type="Proteomes" id="UP000008281">
    <property type="component" value="Unassembled WGS sequence"/>
</dbReference>
<comment type="cofactor">
    <cofactor evidence="1">
        <name>Zn(2+)</name>
        <dbReference type="ChEBI" id="CHEBI:29105"/>
    </cofactor>
</comment>
<evidence type="ECO:0000256" key="7">
    <source>
        <dbReference type="ARBA" id="ARBA00023049"/>
    </source>
</evidence>
<keyword evidence="11" id="KW-1185">Reference proteome</keyword>
<evidence type="ECO:0000256" key="1">
    <source>
        <dbReference type="ARBA" id="ARBA00001947"/>
    </source>
</evidence>
<dbReference type="GO" id="GO:0005886">
    <property type="term" value="C:plasma membrane"/>
    <property type="evidence" value="ECO:0007669"/>
    <property type="project" value="TreeGrafter"/>
</dbReference>
<reference evidence="10" key="1">
    <citation type="submission" date="2007-07" db="EMBL/GenBank/DDBJ databases">
        <title>PCAP assembly of the Caenorhabditis remanei genome.</title>
        <authorList>
            <consortium name="The Caenorhabditis remanei Sequencing Consortium"/>
            <person name="Wilson R.K."/>
        </authorList>
    </citation>
    <scope>NUCLEOTIDE SEQUENCE [LARGE SCALE GENOMIC DNA]</scope>
    <source>
        <strain evidence="10">PB4641</strain>
    </source>
</reference>
<organism evidence="11">
    <name type="scientific">Caenorhabditis remanei</name>
    <name type="common">Caenorhabditis vulgaris</name>
    <dbReference type="NCBI Taxonomy" id="31234"/>
    <lineage>
        <taxon>Eukaryota</taxon>
        <taxon>Metazoa</taxon>
        <taxon>Ecdysozoa</taxon>
        <taxon>Nematoda</taxon>
        <taxon>Chromadorea</taxon>
        <taxon>Rhabditida</taxon>
        <taxon>Rhabditina</taxon>
        <taxon>Rhabditomorpha</taxon>
        <taxon>Rhabditoidea</taxon>
        <taxon>Rhabditidae</taxon>
        <taxon>Peloderinae</taxon>
        <taxon>Caenorhabditis</taxon>
    </lineage>
</organism>
<keyword evidence="5" id="KW-0378">Hydrolase</keyword>
<dbReference type="GO" id="GO:0004222">
    <property type="term" value="F:metalloendopeptidase activity"/>
    <property type="evidence" value="ECO:0007669"/>
    <property type="project" value="InterPro"/>
</dbReference>
<evidence type="ECO:0000256" key="3">
    <source>
        <dbReference type="ARBA" id="ARBA00022670"/>
    </source>
</evidence>
<dbReference type="Gene3D" id="3.40.390.10">
    <property type="entry name" value="Collagenase (Catalytic Domain)"/>
    <property type="match status" value="1"/>
</dbReference>
<dbReference type="InterPro" id="IPR008753">
    <property type="entry name" value="Peptidase_M13_N"/>
</dbReference>
<dbReference type="PROSITE" id="PS51885">
    <property type="entry name" value="NEPRILYSIN"/>
    <property type="match status" value="1"/>
</dbReference>
<dbReference type="InterPro" id="IPR000718">
    <property type="entry name" value="Peptidase_M13"/>
</dbReference>